<dbReference type="GO" id="GO:0009251">
    <property type="term" value="P:glucan catabolic process"/>
    <property type="evidence" value="ECO:0007669"/>
    <property type="project" value="TreeGrafter"/>
</dbReference>
<protein>
    <recommendedName>
        <fullName evidence="4">beta-glucosidase</fullName>
        <ecNumber evidence="4">3.2.1.21</ecNumber>
    </recommendedName>
</protein>
<evidence type="ECO:0000313" key="11">
    <source>
        <dbReference type="EMBL" id="KAG6122557.1"/>
    </source>
</evidence>
<dbReference type="PANTHER" id="PTHR42715">
    <property type="entry name" value="BETA-GLUCOSIDASE"/>
    <property type="match status" value="1"/>
</dbReference>
<dbReference type="Pfam" id="PF00933">
    <property type="entry name" value="Glyco_hydro_3"/>
    <property type="match status" value="1"/>
</dbReference>
<keyword evidence="7" id="KW-0325">Glycoprotein</keyword>
<evidence type="ECO:0000259" key="10">
    <source>
        <dbReference type="Pfam" id="PF00933"/>
    </source>
</evidence>
<reference evidence="11 12" key="1">
    <citation type="journal article" date="2020" name="bioRxiv">
        <title>Whole genome comparisons of ergot fungi reveals the divergence and evolution of species within the genus Claviceps are the result of varying mechanisms driving genome evolution and host range expansion.</title>
        <authorList>
            <person name="Wyka S.A."/>
            <person name="Mondo S.J."/>
            <person name="Liu M."/>
            <person name="Dettman J."/>
            <person name="Nalam V."/>
            <person name="Broders K.D."/>
        </authorList>
    </citation>
    <scope>NUCLEOTIDE SEQUENCE [LARGE SCALE GENOMIC DNA]</scope>
    <source>
        <strain evidence="11 12">LM576</strain>
    </source>
</reference>
<evidence type="ECO:0000256" key="9">
    <source>
        <dbReference type="SAM" id="SignalP"/>
    </source>
</evidence>
<proteinExistence type="inferred from homology"/>
<comment type="caution">
    <text evidence="11">The sequence shown here is derived from an EMBL/GenBank/DDBJ whole genome shotgun (WGS) entry which is preliminary data.</text>
</comment>
<evidence type="ECO:0000256" key="5">
    <source>
        <dbReference type="ARBA" id="ARBA00022729"/>
    </source>
</evidence>
<evidence type="ECO:0000313" key="12">
    <source>
        <dbReference type="Proteomes" id="UP000732380"/>
    </source>
</evidence>
<feature type="domain" description="Glycoside hydrolase family 3 N-terminal" evidence="10">
    <location>
        <begin position="87"/>
        <end position="193"/>
    </location>
</feature>
<evidence type="ECO:0000256" key="3">
    <source>
        <dbReference type="ARBA" id="ARBA00005336"/>
    </source>
</evidence>
<keyword evidence="12" id="KW-1185">Reference proteome</keyword>
<evidence type="ECO:0000256" key="4">
    <source>
        <dbReference type="ARBA" id="ARBA00012744"/>
    </source>
</evidence>
<evidence type="ECO:0000256" key="1">
    <source>
        <dbReference type="ARBA" id="ARBA00000448"/>
    </source>
</evidence>
<evidence type="ECO:0000256" key="7">
    <source>
        <dbReference type="ARBA" id="ARBA00023180"/>
    </source>
</evidence>
<dbReference type="SUPFAM" id="SSF51445">
    <property type="entry name" value="(Trans)glycosidases"/>
    <property type="match status" value="1"/>
</dbReference>
<keyword evidence="5 9" id="KW-0732">Signal</keyword>
<dbReference type="GO" id="GO:0008422">
    <property type="term" value="F:beta-glucosidase activity"/>
    <property type="evidence" value="ECO:0007669"/>
    <property type="project" value="UniProtKB-EC"/>
</dbReference>
<name>A0A9P7U1D4_9HYPO</name>
<comment type="pathway">
    <text evidence="2">Glycan metabolism; cellulose degradation.</text>
</comment>
<keyword evidence="6" id="KW-0378">Hydrolase</keyword>
<dbReference type="PANTHER" id="PTHR42715:SF5">
    <property type="entry name" value="BETA-GLUCOSIDASE M-RELATED"/>
    <property type="match status" value="1"/>
</dbReference>
<feature type="chain" id="PRO_5040397650" description="beta-glucosidase" evidence="9">
    <location>
        <begin position="22"/>
        <end position="219"/>
    </location>
</feature>
<dbReference type="Gene3D" id="3.20.20.300">
    <property type="entry name" value="Glycoside hydrolase, family 3, N-terminal domain"/>
    <property type="match status" value="1"/>
</dbReference>
<keyword evidence="8" id="KW-0326">Glycosidase</keyword>
<dbReference type="AlphaFoldDB" id="A0A9P7U1D4"/>
<accession>A0A9P7U1D4</accession>
<comment type="similarity">
    <text evidence="3">Belongs to the glycosyl hydrolase 3 family.</text>
</comment>
<sequence length="219" mass="22731">MYISAASTSVLVLGLLASLSAGHDARSPRDATADDWAVSYGKAQAMIEKMTLEEKVSLTGGVPLQNGCSGNIPAIPRVNFPGLCLSDAGQGLRATDKVSGFASGIHVGASWNKNLALDRGAAMGGEFKRKGVNVLLGPVVGPAWSVVKGGRNWEGASADVYLSGVMAAQTVLGVQSANVMTSTKHYIGNEQESQRGPSGDTASISTNIDDKALHEVFLW</sequence>
<feature type="signal peptide" evidence="9">
    <location>
        <begin position="1"/>
        <end position="21"/>
    </location>
</feature>
<organism evidence="11 12">
    <name type="scientific">Claviceps humidiphila</name>
    <dbReference type="NCBI Taxonomy" id="1294629"/>
    <lineage>
        <taxon>Eukaryota</taxon>
        <taxon>Fungi</taxon>
        <taxon>Dikarya</taxon>
        <taxon>Ascomycota</taxon>
        <taxon>Pezizomycotina</taxon>
        <taxon>Sordariomycetes</taxon>
        <taxon>Hypocreomycetidae</taxon>
        <taxon>Hypocreales</taxon>
        <taxon>Clavicipitaceae</taxon>
        <taxon>Claviceps</taxon>
    </lineage>
</organism>
<dbReference type="EMBL" id="SRQM01000018">
    <property type="protein sequence ID" value="KAG6122557.1"/>
    <property type="molecule type" value="Genomic_DNA"/>
</dbReference>
<comment type="catalytic activity">
    <reaction evidence="1">
        <text>Hydrolysis of terminal, non-reducing beta-D-glucosyl residues with release of beta-D-glucose.</text>
        <dbReference type="EC" id="3.2.1.21"/>
    </reaction>
</comment>
<dbReference type="InterPro" id="IPR050288">
    <property type="entry name" value="Cellulose_deg_GH3"/>
</dbReference>
<dbReference type="EC" id="3.2.1.21" evidence="4"/>
<gene>
    <name evidence="11" type="ORF">E4U13_001900</name>
</gene>
<dbReference type="PRINTS" id="PR00133">
    <property type="entry name" value="GLHYDRLASE3"/>
</dbReference>
<evidence type="ECO:0000256" key="8">
    <source>
        <dbReference type="ARBA" id="ARBA00023295"/>
    </source>
</evidence>
<evidence type="ECO:0000256" key="6">
    <source>
        <dbReference type="ARBA" id="ARBA00022801"/>
    </source>
</evidence>
<dbReference type="Proteomes" id="UP000732380">
    <property type="component" value="Unassembled WGS sequence"/>
</dbReference>
<dbReference type="InterPro" id="IPR001764">
    <property type="entry name" value="Glyco_hydro_3_N"/>
</dbReference>
<dbReference type="InterPro" id="IPR036962">
    <property type="entry name" value="Glyco_hydro_3_N_sf"/>
</dbReference>
<evidence type="ECO:0000256" key="2">
    <source>
        <dbReference type="ARBA" id="ARBA00004987"/>
    </source>
</evidence>
<dbReference type="InterPro" id="IPR017853">
    <property type="entry name" value="GH"/>
</dbReference>